<evidence type="ECO:0008006" key="9">
    <source>
        <dbReference type="Google" id="ProtNLM"/>
    </source>
</evidence>
<dbReference type="KEGG" id="sapo:SAPIO_CDS10166"/>
<organism evidence="7 8">
    <name type="scientific">Pseudallescheria apiosperma</name>
    <name type="common">Scedosporium apiospermum</name>
    <dbReference type="NCBI Taxonomy" id="563466"/>
    <lineage>
        <taxon>Eukaryota</taxon>
        <taxon>Fungi</taxon>
        <taxon>Dikarya</taxon>
        <taxon>Ascomycota</taxon>
        <taxon>Pezizomycotina</taxon>
        <taxon>Sordariomycetes</taxon>
        <taxon>Hypocreomycetidae</taxon>
        <taxon>Microascales</taxon>
        <taxon>Microascaceae</taxon>
        <taxon>Scedosporium</taxon>
    </lineage>
</organism>
<evidence type="ECO:0000256" key="3">
    <source>
        <dbReference type="ARBA" id="ARBA00022692"/>
    </source>
</evidence>
<dbReference type="VEuPathDB" id="FungiDB:SAPIO_CDS10166"/>
<dbReference type="AlphaFoldDB" id="A0A084FWI3"/>
<evidence type="ECO:0000256" key="1">
    <source>
        <dbReference type="ARBA" id="ARBA00004141"/>
    </source>
</evidence>
<feature type="transmembrane region" description="Helical" evidence="6">
    <location>
        <begin position="226"/>
        <end position="247"/>
    </location>
</feature>
<evidence type="ECO:0000256" key="2">
    <source>
        <dbReference type="ARBA" id="ARBA00022448"/>
    </source>
</evidence>
<keyword evidence="8" id="KW-1185">Reference proteome</keyword>
<dbReference type="EMBL" id="JOWA01000154">
    <property type="protein sequence ID" value="KEZ39445.1"/>
    <property type="molecule type" value="Genomic_DNA"/>
</dbReference>
<dbReference type="GO" id="GO:0022857">
    <property type="term" value="F:transmembrane transporter activity"/>
    <property type="evidence" value="ECO:0007669"/>
    <property type="project" value="InterPro"/>
</dbReference>
<feature type="transmembrane region" description="Helical" evidence="6">
    <location>
        <begin position="300"/>
        <end position="320"/>
    </location>
</feature>
<comment type="subcellular location">
    <subcellularLocation>
        <location evidence="1">Membrane</location>
        <topology evidence="1">Multi-pass membrane protein</topology>
    </subcellularLocation>
</comment>
<dbReference type="GeneID" id="27719335"/>
<gene>
    <name evidence="7" type="ORF">SAPIO_CDS10166</name>
</gene>
<dbReference type="PANTHER" id="PTHR43791">
    <property type="entry name" value="PERMEASE-RELATED"/>
    <property type="match status" value="1"/>
</dbReference>
<proteinExistence type="predicted"/>
<feature type="transmembrane region" description="Helical" evidence="6">
    <location>
        <begin position="275"/>
        <end position="293"/>
    </location>
</feature>
<dbReference type="Proteomes" id="UP000028545">
    <property type="component" value="Unassembled WGS sequence"/>
</dbReference>
<sequence>MGEKSEVENIDDCGKKPVVDVVHNDEGTKVLAAYTGDRQWTEEEEKQLVRKIDKRLLTLLFLSYGFQFYDKVILGQAAIFGLREDVGLNVGNRYSFAASIFYLGFLVGSVPATLLAQRFPVERVIFGIVFVWGGCLMAAAGCKSFQAIYVQRFFLGFLESGVSPIFMMSVGSFYKKKEQALRQGIWYSSNPIRVRGLSDRERFIAISRLQSNNSGVRNTHFKKAQVYELLLDVRFWLLFSLAFLNMIPNGPGSSFIPIIINGFGFSRLNTMLLNMPYGLSAGIVNILLPYLAYKYKNMRCYIIILGYAVAGIASLLLWKLPRSEKGALLFACYLFPIWGGSFGTTMGLATANNAGYTKRSVASSGLFIGYTLGNFVAPLLFKEKDSPAFLPGWTAVLSCCCAAIALTIVYRQYCVWENNRRDKAGIKEGFEHAFEDDVTDMKNPQFRYAY</sequence>
<accession>A0A084FWI3</accession>
<protein>
    <recommendedName>
        <fullName evidence="9">Major facilitator superfamily (MFS) profile domain-containing protein</fullName>
    </recommendedName>
</protein>
<feature type="transmembrane region" description="Helical" evidence="6">
    <location>
        <begin position="361"/>
        <end position="381"/>
    </location>
</feature>
<evidence type="ECO:0000256" key="6">
    <source>
        <dbReference type="SAM" id="Phobius"/>
    </source>
</evidence>
<evidence type="ECO:0000256" key="5">
    <source>
        <dbReference type="ARBA" id="ARBA00023136"/>
    </source>
</evidence>
<evidence type="ECO:0000256" key="4">
    <source>
        <dbReference type="ARBA" id="ARBA00022989"/>
    </source>
</evidence>
<dbReference type="GO" id="GO:0016020">
    <property type="term" value="C:membrane"/>
    <property type="evidence" value="ECO:0007669"/>
    <property type="project" value="UniProtKB-SubCell"/>
</dbReference>
<dbReference type="SUPFAM" id="SSF103473">
    <property type="entry name" value="MFS general substrate transporter"/>
    <property type="match status" value="1"/>
</dbReference>
<dbReference type="RefSeq" id="XP_016639244.1">
    <property type="nucleotide sequence ID" value="XM_016783808.1"/>
</dbReference>
<dbReference type="OrthoDB" id="6730379at2759"/>
<dbReference type="PANTHER" id="PTHR43791:SF35">
    <property type="entry name" value="MAJOR FACILITATOR SUPERFAMILY (MFS) PROFILE DOMAIN-CONTAINING PROTEIN"/>
    <property type="match status" value="1"/>
</dbReference>
<feature type="transmembrane region" description="Helical" evidence="6">
    <location>
        <begin position="153"/>
        <end position="174"/>
    </location>
</feature>
<dbReference type="Gene3D" id="1.20.1250.20">
    <property type="entry name" value="MFS general substrate transporter like domains"/>
    <property type="match status" value="2"/>
</dbReference>
<evidence type="ECO:0000313" key="7">
    <source>
        <dbReference type="EMBL" id="KEZ39445.1"/>
    </source>
</evidence>
<feature type="transmembrane region" description="Helical" evidence="6">
    <location>
        <begin position="123"/>
        <end position="141"/>
    </location>
</feature>
<reference evidence="7 8" key="1">
    <citation type="journal article" date="2014" name="Genome Announc.">
        <title>Draft genome sequence of the pathogenic fungus Scedosporium apiospermum.</title>
        <authorList>
            <person name="Vandeputte P."/>
            <person name="Ghamrawi S."/>
            <person name="Rechenmann M."/>
            <person name="Iltis A."/>
            <person name="Giraud S."/>
            <person name="Fleury M."/>
            <person name="Thornton C."/>
            <person name="Delhaes L."/>
            <person name="Meyer W."/>
            <person name="Papon N."/>
            <person name="Bouchara J.P."/>
        </authorList>
    </citation>
    <scope>NUCLEOTIDE SEQUENCE [LARGE SCALE GENOMIC DNA]</scope>
    <source>
        <strain evidence="7 8">IHEM 14462</strain>
    </source>
</reference>
<comment type="caution">
    <text evidence="7">The sequence shown here is derived from an EMBL/GenBank/DDBJ whole genome shotgun (WGS) entry which is preliminary data.</text>
</comment>
<dbReference type="InterPro" id="IPR011701">
    <property type="entry name" value="MFS"/>
</dbReference>
<dbReference type="Pfam" id="PF07690">
    <property type="entry name" value="MFS_1"/>
    <property type="match status" value="2"/>
</dbReference>
<feature type="transmembrane region" description="Helical" evidence="6">
    <location>
        <begin position="326"/>
        <end position="349"/>
    </location>
</feature>
<keyword evidence="5 6" id="KW-0472">Membrane</keyword>
<keyword evidence="4 6" id="KW-1133">Transmembrane helix</keyword>
<dbReference type="InterPro" id="IPR036259">
    <property type="entry name" value="MFS_trans_sf"/>
</dbReference>
<feature type="transmembrane region" description="Helical" evidence="6">
    <location>
        <begin position="94"/>
        <end position="116"/>
    </location>
</feature>
<name>A0A084FWI3_PSEDA</name>
<dbReference type="OMA" id="RMGAWYC"/>
<dbReference type="HOGENOM" id="CLU_001265_0_5_1"/>
<feature type="transmembrane region" description="Helical" evidence="6">
    <location>
        <begin position="56"/>
        <end position="82"/>
    </location>
</feature>
<feature type="transmembrane region" description="Helical" evidence="6">
    <location>
        <begin position="393"/>
        <end position="413"/>
    </location>
</feature>
<evidence type="ECO:0000313" key="8">
    <source>
        <dbReference type="Proteomes" id="UP000028545"/>
    </source>
</evidence>
<keyword evidence="2" id="KW-0813">Transport</keyword>
<keyword evidence="3 6" id="KW-0812">Transmembrane</keyword>